<feature type="region of interest" description="Disordered" evidence="1">
    <location>
        <begin position="302"/>
        <end position="334"/>
    </location>
</feature>
<keyword evidence="4" id="KW-1185">Reference proteome</keyword>
<feature type="transmembrane region" description="Helical" evidence="2">
    <location>
        <begin position="6"/>
        <end position="24"/>
    </location>
</feature>
<dbReference type="PANTHER" id="PTHR31474:SF4">
    <property type="entry name" value="NICOTIANA LESION-INDUCING LIKE"/>
    <property type="match status" value="1"/>
</dbReference>
<name>A0A498I455_MALDO</name>
<dbReference type="InterPro" id="IPR043129">
    <property type="entry name" value="ATPase_NBD"/>
</dbReference>
<sequence length="490" mass="54115">MGFVSFLGRVLFASIFILSAWQAFNEFGVDGGPAAKDLSPKFNVFKKNLSAKLGVAIPEIDVRHLAAGVVAMKGLGGLLFVLNSSFGATLLLLQLAITTPLIYDFYNYSPENAKFGILLNEFLQHTALFGALLFFIGMKNSIPKRQVKKKAAPKTKTGIIKLDTLCLATSQDYLKSVVPSQLLSERGSNLVIINPGSANIRIGLASKDTPLNIPHCIAWHTTQEPRRNVQDQLLNTQVTTTQYMEREKAYDMIASFLKIPFIDEEVGNNSYPRKMGRVDGLNPQNSRKDTSFDWTDVYQKEPSSSSALESSENKGTTSESLVQHRDANTEELGSSDHKYKKVIYGEEALKISPMAPYTLHRPIRRGHLNISLHYPMQQRNCTSLYMKDTKIKELLSIVLHDLRFSSAVVHQEGLAAAFGNGLSTACVVKMGAQVTSVICIELYLIQRKLYLLVERTEDLAEGDGSDVVHGTGLKIHEDGTGTYLPPEASL</sequence>
<feature type="transmembrane region" description="Helical" evidence="2">
    <location>
        <begin position="122"/>
        <end position="142"/>
    </location>
</feature>
<proteinExistence type="predicted"/>
<gene>
    <name evidence="3" type="ORF">DVH24_001814</name>
</gene>
<evidence type="ECO:0008006" key="5">
    <source>
        <dbReference type="Google" id="ProtNLM"/>
    </source>
</evidence>
<dbReference type="STRING" id="3750.A0A498I455"/>
<dbReference type="EMBL" id="RDQH01000339">
    <property type="protein sequence ID" value="RXH78296.1"/>
    <property type="molecule type" value="Genomic_DNA"/>
</dbReference>
<evidence type="ECO:0000256" key="1">
    <source>
        <dbReference type="SAM" id="MobiDB-lite"/>
    </source>
</evidence>
<feature type="transmembrane region" description="Helical" evidence="2">
    <location>
        <begin position="78"/>
        <end position="102"/>
    </location>
</feature>
<dbReference type="Proteomes" id="UP000290289">
    <property type="component" value="Chromosome 13"/>
</dbReference>
<feature type="region of interest" description="Disordered" evidence="1">
    <location>
        <begin position="275"/>
        <end position="294"/>
    </location>
</feature>
<dbReference type="Gene3D" id="3.30.420.40">
    <property type="match status" value="3"/>
</dbReference>
<keyword evidence="2" id="KW-0812">Transmembrane</keyword>
<reference evidence="3 4" key="1">
    <citation type="submission" date="2018-10" db="EMBL/GenBank/DDBJ databases">
        <title>A high-quality apple genome assembly.</title>
        <authorList>
            <person name="Hu J."/>
        </authorList>
    </citation>
    <scope>NUCLEOTIDE SEQUENCE [LARGE SCALE GENOMIC DNA]</scope>
    <source>
        <strain evidence="4">cv. HFTH1</strain>
        <tissue evidence="3">Young leaf</tissue>
    </source>
</reference>
<organism evidence="3 4">
    <name type="scientific">Malus domestica</name>
    <name type="common">Apple</name>
    <name type="synonym">Pyrus malus</name>
    <dbReference type="NCBI Taxonomy" id="3750"/>
    <lineage>
        <taxon>Eukaryota</taxon>
        <taxon>Viridiplantae</taxon>
        <taxon>Streptophyta</taxon>
        <taxon>Embryophyta</taxon>
        <taxon>Tracheophyta</taxon>
        <taxon>Spermatophyta</taxon>
        <taxon>Magnoliopsida</taxon>
        <taxon>eudicotyledons</taxon>
        <taxon>Gunneridae</taxon>
        <taxon>Pentapetalae</taxon>
        <taxon>rosids</taxon>
        <taxon>fabids</taxon>
        <taxon>Rosales</taxon>
        <taxon>Rosaceae</taxon>
        <taxon>Amygdaloideae</taxon>
        <taxon>Maleae</taxon>
        <taxon>Malus</taxon>
    </lineage>
</organism>
<accession>A0A498I455</accession>
<protein>
    <recommendedName>
        <fullName evidence="5">HR-like lesion-inducer</fullName>
    </recommendedName>
</protein>
<dbReference type="AlphaFoldDB" id="A0A498I455"/>
<keyword evidence="2" id="KW-1133">Transmembrane helix</keyword>
<evidence type="ECO:0000313" key="4">
    <source>
        <dbReference type="Proteomes" id="UP000290289"/>
    </source>
</evidence>
<evidence type="ECO:0000256" key="2">
    <source>
        <dbReference type="SAM" id="Phobius"/>
    </source>
</evidence>
<keyword evidence="2" id="KW-0472">Membrane</keyword>
<dbReference type="PANTHER" id="PTHR31474">
    <property type="entry name" value="HR-LIKE LESION-INDUCER"/>
    <property type="match status" value="1"/>
</dbReference>
<evidence type="ECO:0000313" key="3">
    <source>
        <dbReference type="EMBL" id="RXH78296.1"/>
    </source>
</evidence>
<dbReference type="FunFam" id="3.30.420.40:FF:000378">
    <property type="entry name" value="Actin-related protein 9"/>
    <property type="match status" value="1"/>
</dbReference>
<dbReference type="InterPro" id="IPR008637">
    <property type="entry name" value="HR_lesion"/>
</dbReference>
<dbReference type="Pfam" id="PF05514">
    <property type="entry name" value="HR_lesion"/>
    <property type="match status" value="1"/>
</dbReference>
<dbReference type="SUPFAM" id="SSF53067">
    <property type="entry name" value="Actin-like ATPase domain"/>
    <property type="match status" value="1"/>
</dbReference>
<comment type="caution">
    <text evidence="3">The sequence shown here is derived from an EMBL/GenBank/DDBJ whole genome shotgun (WGS) entry which is preliminary data.</text>
</comment>